<dbReference type="EMBL" id="AHJE01000012">
    <property type="protein sequence ID" value="EHP44182.1"/>
    <property type="molecule type" value="Genomic_DNA"/>
</dbReference>
<gene>
    <name evidence="2" type="ORF">OR16_04362</name>
</gene>
<dbReference type="GO" id="GO:0006950">
    <property type="term" value="P:response to stress"/>
    <property type="evidence" value="ECO:0007669"/>
    <property type="project" value="UniProtKB-ARBA"/>
</dbReference>
<sequence length="261" mass="29143">MTPPIRTRWISATDELYAELEHAYRYFNERLFNNELPGCLFTLQRKRNTFGYYGPSRFLRRDARGKSDEIALNPAFFAFRTVEKTLSTLVHEMVHQWQAHAGKPSRNGYHNREWADKMESMGLMPSDTGAPDGNRVGQRMTHYILPGGPFDEACQALVASEILISWVDVQAQTDPMAIQFAVEPAGASIPTTDVDVDVDVDVEALTALGLRVDEDDQGKKRKTKYTCPGCGINVWGKAALRLGCLACDNTLDANTIESTHA</sequence>
<evidence type="ECO:0000313" key="3">
    <source>
        <dbReference type="Proteomes" id="UP000005808"/>
    </source>
</evidence>
<feature type="domain" description="SprT-like" evidence="1">
    <location>
        <begin position="21"/>
        <end position="123"/>
    </location>
</feature>
<dbReference type="OrthoDB" id="5298817at2"/>
<dbReference type="Proteomes" id="UP000005808">
    <property type="component" value="Unassembled WGS sequence"/>
</dbReference>
<dbReference type="PATRIC" id="fig|1127483.3.peg.870"/>
<evidence type="ECO:0000313" key="2">
    <source>
        <dbReference type="EMBL" id="EHP44182.1"/>
    </source>
</evidence>
<proteinExistence type="predicted"/>
<dbReference type="Pfam" id="PF10263">
    <property type="entry name" value="SprT-like"/>
    <property type="match status" value="1"/>
</dbReference>
<comment type="caution">
    <text evidence="2">The sequence shown here is derived from an EMBL/GenBank/DDBJ whole genome shotgun (WGS) entry which is preliminary data.</text>
</comment>
<dbReference type="InterPro" id="IPR006640">
    <property type="entry name" value="SprT-like_domain"/>
</dbReference>
<accession>H1RZW6</accession>
<dbReference type="RefSeq" id="WP_006156678.1">
    <property type="nucleotide sequence ID" value="NZ_AHJE01000012.1"/>
</dbReference>
<evidence type="ECO:0000259" key="1">
    <source>
        <dbReference type="Pfam" id="PF10263"/>
    </source>
</evidence>
<dbReference type="AlphaFoldDB" id="H1RZW6"/>
<protein>
    <recommendedName>
        <fullName evidence="1">SprT-like domain-containing protein</fullName>
    </recommendedName>
</protein>
<organism evidence="2 3">
    <name type="scientific">Cupriavidus basilensis OR16</name>
    <dbReference type="NCBI Taxonomy" id="1127483"/>
    <lineage>
        <taxon>Bacteria</taxon>
        <taxon>Pseudomonadati</taxon>
        <taxon>Pseudomonadota</taxon>
        <taxon>Betaproteobacteria</taxon>
        <taxon>Burkholderiales</taxon>
        <taxon>Burkholderiaceae</taxon>
        <taxon>Cupriavidus</taxon>
    </lineage>
</organism>
<reference evidence="2 3" key="1">
    <citation type="journal article" date="2012" name="J. Bacteriol.">
        <title>De Novo Genome Project of Cupriavidus basilensis OR16.</title>
        <authorList>
            <person name="Cserhati M."/>
            <person name="Kriszt B."/>
            <person name="Szoboszlay S."/>
            <person name="Toth A."/>
            <person name="Szabo I."/>
            <person name="Tancsics A."/>
            <person name="Nagy I."/>
            <person name="Horvath B."/>
            <person name="Nagy I."/>
            <person name="Kukolya J."/>
        </authorList>
    </citation>
    <scope>NUCLEOTIDE SEQUENCE [LARGE SCALE GENOMIC DNA]</scope>
    <source>
        <strain evidence="2 3">OR16</strain>
    </source>
</reference>
<name>H1RZW6_9BURK</name>